<dbReference type="EMBL" id="JAWJBA010000003">
    <property type="protein sequence ID" value="MDV2684953.1"/>
    <property type="molecule type" value="Genomic_DNA"/>
</dbReference>
<evidence type="ECO:0000313" key="2">
    <source>
        <dbReference type="Proteomes" id="UP001287282"/>
    </source>
</evidence>
<dbReference type="SUPFAM" id="SSF51905">
    <property type="entry name" value="FAD/NAD(P)-binding domain"/>
    <property type="match status" value="1"/>
</dbReference>
<dbReference type="RefSeq" id="WP_317122154.1">
    <property type="nucleotide sequence ID" value="NZ_JAWJBA010000003.1"/>
</dbReference>
<organism evidence="1 2">
    <name type="scientific">Alkalihalophilus lindianensis</name>
    <dbReference type="NCBI Taxonomy" id="1630542"/>
    <lineage>
        <taxon>Bacteria</taxon>
        <taxon>Bacillati</taxon>
        <taxon>Bacillota</taxon>
        <taxon>Bacilli</taxon>
        <taxon>Bacillales</taxon>
        <taxon>Bacillaceae</taxon>
        <taxon>Alkalihalophilus</taxon>
    </lineage>
</organism>
<accession>A0ABU3XAQ0</accession>
<protein>
    <submittedName>
        <fullName evidence="1">FAD/NAD(P)-binding protein</fullName>
    </submittedName>
</protein>
<gene>
    <name evidence="1" type="ORF">RYX56_11290</name>
</gene>
<dbReference type="PANTHER" id="PTHR38663">
    <property type="match status" value="1"/>
</dbReference>
<dbReference type="Gene3D" id="3.50.50.60">
    <property type="entry name" value="FAD/NAD(P)-binding domain"/>
    <property type="match status" value="1"/>
</dbReference>
<dbReference type="InterPro" id="IPR036188">
    <property type="entry name" value="FAD/NAD-bd_sf"/>
</dbReference>
<sequence>MKEWLIIGGGIQGITLACYLKETLKVHAKQLTIIDPHKKPLTMWKHCTENVGMNYLRSPSIHHLEPQAFGLEAFIKKQKIKKEDAFVRPYDRPLLSLFNQHSDKLVEKFEIESSWVEDRVCGLSKTSFGWNVQLKSGKEMTSKRVVIAIGLGEHPLWPEWATDLKEKGAEVHHVFEESFLTNTTFNKSIVIGGGISAVQVALKISQQSTEKVHLATRHPLRTKQFDSHPGWLGPKYMRAFIKEESIEKRRDKIKQARNRGSIPIELRAKIRRFEGEGRVHSFVSELNTSHFDGELVHLTFKDGTVWSGKQIILATGFHSTAPGMDWLNQTINSRHLQCHTCGYPILDDHSLKWDDQLFVMGALAELSLGPVARNISGARRGAEKIIRAAY</sequence>
<reference evidence="1 2" key="1">
    <citation type="submission" date="2023-10" db="EMBL/GenBank/DDBJ databases">
        <title>Screening of Alkalihalobacillus lindianensis BZ-TG-R113 and Its Alleviation of Salt Stress on Rapeseed Growth.</title>
        <authorList>
            <person name="Zhao B."/>
            <person name="Guo T."/>
        </authorList>
    </citation>
    <scope>NUCLEOTIDE SEQUENCE [LARGE SCALE GENOMIC DNA]</scope>
    <source>
        <strain evidence="1 2">BZ-TG-R113</strain>
    </source>
</reference>
<dbReference type="PRINTS" id="PR00368">
    <property type="entry name" value="FADPNR"/>
</dbReference>
<dbReference type="Pfam" id="PF13738">
    <property type="entry name" value="Pyr_redox_3"/>
    <property type="match status" value="1"/>
</dbReference>
<dbReference type="PROSITE" id="PS51257">
    <property type="entry name" value="PROKAR_LIPOPROTEIN"/>
    <property type="match status" value="1"/>
</dbReference>
<dbReference type="PANTHER" id="PTHR38663:SF1">
    <property type="entry name" value="L-ORNITHINE N(5)-MONOOXYGENASE"/>
    <property type="match status" value="1"/>
</dbReference>
<name>A0ABU3XAQ0_9BACI</name>
<evidence type="ECO:0000313" key="1">
    <source>
        <dbReference type="EMBL" id="MDV2684953.1"/>
    </source>
</evidence>
<dbReference type="Proteomes" id="UP001287282">
    <property type="component" value="Unassembled WGS sequence"/>
</dbReference>
<proteinExistence type="predicted"/>
<keyword evidence="2" id="KW-1185">Reference proteome</keyword>
<comment type="caution">
    <text evidence="1">The sequence shown here is derived from an EMBL/GenBank/DDBJ whole genome shotgun (WGS) entry which is preliminary data.</text>
</comment>